<reference evidence="2" key="1">
    <citation type="journal article" date="2020" name="Nature">
        <title>Giant virus diversity and host interactions through global metagenomics.</title>
        <authorList>
            <person name="Schulz F."/>
            <person name="Roux S."/>
            <person name="Paez-Espino D."/>
            <person name="Jungbluth S."/>
            <person name="Walsh D.A."/>
            <person name="Denef V.J."/>
            <person name="McMahon K.D."/>
            <person name="Konstantinidis K.T."/>
            <person name="Eloe-Fadrosh E.A."/>
            <person name="Kyrpides N.C."/>
            <person name="Woyke T."/>
        </authorList>
    </citation>
    <scope>NUCLEOTIDE SEQUENCE</scope>
    <source>
        <strain evidence="2">GVMAG-M-3300023184-178</strain>
    </source>
</reference>
<dbReference type="AlphaFoldDB" id="A0A6C0HX15"/>
<evidence type="ECO:0000313" key="2">
    <source>
        <dbReference type="EMBL" id="QHT85032.1"/>
    </source>
</evidence>
<feature type="compositionally biased region" description="Acidic residues" evidence="1">
    <location>
        <begin position="365"/>
        <end position="381"/>
    </location>
</feature>
<evidence type="ECO:0008006" key="3">
    <source>
        <dbReference type="Google" id="ProtNLM"/>
    </source>
</evidence>
<sequence length="641" mass="74577">MLSDLKINYEKRKNTDLFATFESPDLTNISQIQNYIPIYNRFFSLNETNYNSINLNHKWHITSVLEPNEENKNLFKCNVKNISPSSNNKPKKKNVFFKMAPLLDPFKFLVGKYDITDKRLFQLPQINSPTTSLHAKFTDPNNSAYIDGLFSFLTSMLIHNYQFTHGVDYYGSFLGIKKDFKLNVIDDLDYLCKSDFFNKNKNVLFQVEEYEHLLDEDEYDENGSTSGENKPKQLVHLKIDHTTSNKSISSIKSIDDELFDNIFVETQVHLTLDDLKDCSMDLVDITNSTDTTDNKTTTIKSGSTCSSRTSHTSTGSENKDEERNKKDDEDNNGDNDKDSDKDSDKDNDKDKDKDKDNDDESHWTDEDEDEDDHDESDFEEERVDATLKEFPVQIICMEYCENTFDSLIMNEDLSDEEWFSAFMQIIMILITYQKAFSFTHNDLHTNNVMYNTTDVEFLYYCYKKKYYKVPTFGRIYKIIDFGRGIYKYDGKTFCSDSFQAGSDAASQYNTEPYFNDKKPRLEPNNSFDLCRLACSIFDYVIDDLNDVSNTSERDPVAKLVMEWCLDDNGLNILYKNTGIERYPDFKLYKMIARCVHKHTPQNQLERPEFKSYITNKNSISKTDQVINIDNIPSFTASIESV</sequence>
<dbReference type="EMBL" id="MN740030">
    <property type="protein sequence ID" value="QHT85032.1"/>
    <property type="molecule type" value="Genomic_DNA"/>
</dbReference>
<protein>
    <recommendedName>
        <fullName evidence="3">Protein kinase domain-containing protein</fullName>
    </recommendedName>
</protein>
<feature type="region of interest" description="Disordered" evidence="1">
    <location>
        <begin position="285"/>
        <end position="381"/>
    </location>
</feature>
<evidence type="ECO:0000256" key="1">
    <source>
        <dbReference type="SAM" id="MobiDB-lite"/>
    </source>
</evidence>
<dbReference type="InterPro" id="IPR011009">
    <property type="entry name" value="Kinase-like_dom_sf"/>
</dbReference>
<organism evidence="2">
    <name type="scientific">viral metagenome</name>
    <dbReference type="NCBI Taxonomy" id="1070528"/>
    <lineage>
        <taxon>unclassified sequences</taxon>
        <taxon>metagenomes</taxon>
        <taxon>organismal metagenomes</taxon>
    </lineage>
</organism>
<accession>A0A6C0HX15</accession>
<proteinExistence type="predicted"/>
<name>A0A6C0HX15_9ZZZZ</name>
<feature type="compositionally biased region" description="Basic and acidic residues" evidence="1">
    <location>
        <begin position="317"/>
        <end position="364"/>
    </location>
</feature>
<feature type="compositionally biased region" description="Low complexity" evidence="1">
    <location>
        <begin position="285"/>
        <end position="316"/>
    </location>
</feature>
<dbReference type="SUPFAM" id="SSF56112">
    <property type="entry name" value="Protein kinase-like (PK-like)"/>
    <property type="match status" value="1"/>
</dbReference>
<dbReference type="Gene3D" id="1.10.510.10">
    <property type="entry name" value="Transferase(Phosphotransferase) domain 1"/>
    <property type="match status" value="1"/>
</dbReference>